<gene>
    <name evidence="2" type="ORF">PGLA1383_LOCUS43106</name>
    <name evidence="3" type="ORF">PGLA2088_LOCUS51496</name>
</gene>
<dbReference type="AlphaFoldDB" id="A0A813M000"/>
<evidence type="ECO:0000313" key="3">
    <source>
        <dbReference type="EMBL" id="CAE8743637.1"/>
    </source>
</evidence>
<feature type="compositionally biased region" description="Basic residues" evidence="1">
    <location>
        <begin position="48"/>
        <end position="57"/>
    </location>
</feature>
<feature type="region of interest" description="Disordered" evidence="1">
    <location>
        <begin position="1"/>
        <end position="57"/>
    </location>
</feature>
<proteinExistence type="predicted"/>
<evidence type="ECO:0000313" key="5">
    <source>
        <dbReference type="Proteomes" id="UP000654075"/>
    </source>
</evidence>
<evidence type="ECO:0000313" key="2">
    <source>
        <dbReference type="EMBL" id="CAE8626145.1"/>
    </source>
</evidence>
<reference evidence="3" key="1">
    <citation type="submission" date="2021-02" db="EMBL/GenBank/DDBJ databases">
        <authorList>
            <person name="Dougan E. K."/>
            <person name="Rhodes N."/>
            <person name="Thang M."/>
            <person name="Chan C."/>
        </authorList>
    </citation>
    <scope>NUCLEOTIDE SEQUENCE</scope>
</reference>
<comment type="caution">
    <text evidence="3">The sequence shown here is derived from an EMBL/GenBank/DDBJ whole genome shotgun (WGS) entry which is preliminary data.</text>
</comment>
<sequence>MSKGADASAQGQAAAKEGSPWWARVAANQADDANRGISSATTGEARQPRRRAPPKRVLGMRRARWASRQPACVAQASAALDALAATPSTVLALAQSPPEGLPWPSHPELLLRLAVGFAEALVDDPIQLIACKQDGKLDTTHQRVGAMILAALRLPLLPSSPLQQKAAKLWGLAATITSTVPGGTGRQTPAWPWSGTANGAILLEVCLRTEHLFQDEHTQKLVSQAKESLLLAALAPLEGVTDSETQEHSRRPFARLLLNQALAELSPARCSGDGAMLVRMMLTQSEELQQAVRAHLRWCRSENFRCRESSGEGPGLARATGAYSPAVWRALLQELTALPGWHSPLSPFEFSCSAGQASEDTSSETEADSTMPLHELVQTLRRDVMERGRAARGEQVATARVQLRAVQAVPCWPQTRWAQGLEAAKAWVATHSRTITPIEPVPGTRDDGLGARAFRTIAALLPGQTIRQTARPKPDIRKTRSMICHSMLGNVQPTAR</sequence>
<protein>
    <submittedName>
        <fullName evidence="3">Uncharacterized protein</fullName>
    </submittedName>
</protein>
<dbReference type="EMBL" id="CAJNNW010037662">
    <property type="protein sequence ID" value="CAE8743637.1"/>
    <property type="molecule type" value="Genomic_DNA"/>
</dbReference>
<evidence type="ECO:0000256" key="1">
    <source>
        <dbReference type="SAM" id="MobiDB-lite"/>
    </source>
</evidence>
<feature type="compositionally biased region" description="Low complexity" evidence="1">
    <location>
        <begin position="1"/>
        <end position="16"/>
    </location>
</feature>
<keyword evidence="5" id="KW-1185">Reference proteome</keyword>
<accession>A0A813M000</accession>
<dbReference type="Proteomes" id="UP000626109">
    <property type="component" value="Unassembled WGS sequence"/>
</dbReference>
<dbReference type="EMBL" id="CAJNNV010028918">
    <property type="protein sequence ID" value="CAE8626145.1"/>
    <property type="molecule type" value="Genomic_DNA"/>
</dbReference>
<dbReference type="Proteomes" id="UP000654075">
    <property type="component" value="Unassembled WGS sequence"/>
</dbReference>
<name>A0A813M000_POLGL</name>
<organism evidence="3 4">
    <name type="scientific">Polarella glacialis</name>
    <name type="common">Dinoflagellate</name>
    <dbReference type="NCBI Taxonomy" id="89957"/>
    <lineage>
        <taxon>Eukaryota</taxon>
        <taxon>Sar</taxon>
        <taxon>Alveolata</taxon>
        <taxon>Dinophyceae</taxon>
        <taxon>Suessiales</taxon>
        <taxon>Suessiaceae</taxon>
        <taxon>Polarella</taxon>
    </lineage>
</organism>
<evidence type="ECO:0000313" key="4">
    <source>
        <dbReference type="Proteomes" id="UP000626109"/>
    </source>
</evidence>